<accession>A0A8H4JJ63</accession>
<dbReference type="EMBL" id="JAADJG010001153">
    <property type="protein sequence ID" value="KAF4423676.1"/>
    <property type="molecule type" value="Genomic_DNA"/>
</dbReference>
<dbReference type="SUPFAM" id="SSF53335">
    <property type="entry name" value="S-adenosyl-L-methionine-dependent methyltransferases"/>
    <property type="match status" value="1"/>
</dbReference>
<dbReference type="Gene3D" id="3.40.50.150">
    <property type="entry name" value="Vaccinia Virus protein VP39"/>
    <property type="match status" value="1"/>
</dbReference>
<proteinExistence type="predicted"/>
<dbReference type="OrthoDB" id="2013972at2759"/>
<dbReference type="AlphaFoldDB" id="A0A8H4JJ63"/>
<dbReference type="InterPro" id="IPR013216">
    <property type="entry name" value="Methyltransf_11"/>
</dbReference>
<comment type="caution">
    <text evidence="2">The sequence shown here is derived from an EMBL/GenBank/DDBJ whole genome shotgun (WGS) entry which is preliminary data.</text>
</comment>
<dbReference type="Proteomes" id="UP000605986">
    <property type="component" value="Unassembled WGS sequence"/>
</dbReference>
<evidence type="ECO:0000313" key="3">
    <source>
        <dbReference type="Proteomes" id="UP000605986"/>
    </source>
</evidence>
<dbReference type="InterPro" id="IPR029063">
    <property type="entry name" value="SAM-dependent_MTases_sf"/>
</dbReference>
<dbReference type="GO" id="GO:0008757">
    <property type="term" value="F:S-adenosylmethionine-dependent methyltransferase activity"/>
    <property type="evidence" value="ECO:0007669"/>
    <property type="project" value="InterPro"/>
</dbReference>
<dbReference type="Pfam" id="PF08241">
    <property type="entry name" value="Methyltransf_11"/>
    <property type="match status" value="1"/>
</dbReference>
<organism evidence="2 3">
    <name type="scientific">Fusarium austroafricanum</name>
    <dbReference type="NCBI Taxonomy" id="2364996"/>
    <lineage>
        <taxon>Eukaryota</taxon>
        <taxon>Fungi</taxon>
        <taxon>Dikarya</taxon>
        <taxon>Ascomycota</taxon>
        <taxon>Pezizomycotina</taxon>
        <taxon>Sordariomycetes</taxon>
        <taxon>Hypocreomycetidae</taxon>
        <taxon>Hypocreales</taxon>
        <taxon>Nectriaceae</taxon>
        <taxon>Fusarium</taxon>
        <taxon>Fusarium concolor species complex</taxon>
    </lineage>
</organism>
<feature type="non-terminal residue" evidence="2">
    <location>
        <position position="1"/>
    </location>
</feature>
<sequence length="105" mass="11773">NTGLPEKSFTHVGLGLALHIIPDPKAVLADSKRILKSGGIFGATTFHKDNTFWLPDMKSAFDSFPFDAPFPEMKMQMHDQGNWIDPAWVEENLKKEGFQDVQVTV</sequence>
<keyword evidence="3" id="KW-1185">Reference proteome</keyword>
<protein>
    <recommendedName>
        <fullName evidence="1">Methyltransferase type 11 domain-containing protein</fullName>
    </recommendedName>
</protein>
<evidence type="ECO:0000259" key="1">
    <source>
        <dbReference type="Pfam" id="PF08241"/>
    </source>
</evidence>
<reference evidence="2" key="1">
    <citation type="submission" date="2020-01" db="EMBL/GenBank/DDBJ databases">
        <title>Identification and distribution of gene clusters putatively required for synthesis of sphingolipid metabolism inhibitors in phylogenetically diverse species of the filamentous fungus Fusarium.</title>
        <authorList>
            <person name="Kim H.-S."/>
            <person name="Busman M."/>
            <person name="Brown D.W."/>
            <person name="Divon H."/>
            <person name="Uhlig S."/>
            <person name="Proctor R.H."/>
        </authorList>
    </citation>
    <scope>NUCLEOTIDE SEQUENCE</scope>
    <source>
        <strain evidence="2">NRRL 53441</strain>
    </source>
</reference>
<evidence type="ECO:0000313" key="2">
    <source>
        <dbReference type="EMBL" id="KAF4423676.1"/>
    </source>
</evidence>
<gene>
    <name evidence="2" type="ORF">F53441_14264</name>
</gene>
<name>A0A8H4JJ63_9HYPO</name>
<feature type="domain" description="Methyltransferase type 11" evidence="1">
    <location>
        <begin position="3"/>
        <end position="41"/>
    </location>
</feature>